<dbReference type="EMBL" id="JAECZA010000093">
    <property type="protein sequence ID" value="MBH8574963.1"/>
    <property type="molecule type" value="Genomic_DNA"/>
</dbReference>
<gene>
    <name evidence="1" type="ORF">I8752_18465</name>
</gene>
<dbReference type="AlphaFoldDB" id="A0A8J7LGB5"/>
<comment type="caution">
    <text evidence="1">The sequence shown here is derived from an EMBL/GenBank/DDBJ whole genome shotgun (WGS) entry which is preliminary data.</text>
</comment>
<sequence>MPSGWIAQLHQAALYTDEKLIFSLFVEQIPEESAYLANTLTDWVNNFRIDKVIDLTQPENNG</sequence>
<proteinExistence type="predicted"/>
<dbReference type="RefSeq" id="WP_214433764.1">
    <property type="nucleotide sequence ID" value="NZ_CAWPUQ010000332.1"/>
</dbReference>
<protein>
    <submittedName>
        <fullName evidence="1">Uncharacterized protein</fullName>
    </submittedName>
</protein>
<accession>A0A8J7LGB5</accession>
<evidence type="ECO:0000313" key="1">
    <source>
        <dbReference type="EMBL" id="MBH8574963.1"/>
    </source>
</evidence>
<name>A0A8J7LGB5_9NOST</name>
<reference evidence="1 2" key="1">
    <citation type="journal article" date="2021" name="Int. J. Syst. Evol. Microbiol.">
        <title>Amazonocrinis nigriterrae gen. nov., sp. nov., Atlanticothrix silvestris gen. nov., sp. nov. and Dendronalium phyllosphericum gen. nov., sp. nov., nostocacean cyanobacteria from Brazilian environments.</title>
        <authorList>
            <person name="Alvarenga D.O."/>
            <person name="Andreote A.P.D."/>
            <person name="Branco L.H.Z."/>
            <person name="Delbaje E."/>
            <person name="Cruz R.B."/>
            <person name="Varani A.M."/>
            <person name="Fiore M.F."/>
        </authorList>
    </citation>
    <scope>NUCLEOTIDE SEQUENCE [LARGE SCALE GENOMIC DNA]</scope>
    <source>
        <strain evidence="1 2">CENA369</strain>
    </source>
</reference>
<keyword evidence="2" id="KW-1185">Reference proteome</keyword>
<dbReference type="Proteomes" id="UP000662314">
    <property type="component" value="Unassembled WGS sequence"/>
</dbReference>
<evidence type="ECO:0000313" key="2">
    <source>
        <dbReference type="Proteomes" id="UP000662314"/>
    </source>
</evidence>
<organism evidence="1 2">
    <name type="scientific">Dendronalium phyllosphericum CENA369</name>
    <dbReference type="NCBI Taxonomy" id="1725256"/>
    <lineage>
        <taxon>Bacteria</taxon>
        <taxon>Bacillati</taxon>
        <taxon>Cyanobacteriota</taxon>
        <taxon>Cyanophyceae</taxon>
        <taxon>Nostocales</taxon>
        <taxon>Nostocaceae</taxon>
        <taxon>Dendronalium</taxon>
        <taxon>Dendronalium phyllosphericum</taxon>
    </lineage>
</organism>